<dbReference type="PANTHER" id="PTHR11439">
    <property type="entry name" value="GAG-POL-RELATED RETROTRANSPOSON"/>
    <property type="match status" value="1"/>
</dbReference>
<feature type="domain" description="Reverse transcriptase Ty1/copia-type" evidence="1">
    <location>
        <begin position="49"/>
        <end position="123"/>
    </location>
</feature>
<accession>A0AAV8S3S2</accession>
<dbReference type="AlphaFoldDB" id="A0AAV8S3S2"/>
<dbReference type="InterPro" id="IPR013103">
    <property type="entry name" value="RVT_2"/>
</dbReference>
<organism evidence="2 3">
    <name type="scientific">Erythroxylum novogranatense</name>
    <dbReference type="NCBI Taxonomy" id="1862640"/>
    <lineage>
        <taxon>Eukaryota</taxon>
        <taxon>Viridiplantae</taxon>
        <taxon>Streptophyta</taxon>
        <taxon>Embryophyta</taxon>
        <taxon>Tracheophyta</taxon>
        <taxon>Spermatophyta</taxon>
        <taxon>Magnoliopsida</taxon>
        <taxon>eudicotyledons</taxon>
        <taxon>Gunneridae</taxon>
        <taxon>Pentapetalae</taxon>
        <taxon>rosids</taxon>
        <taxon>fabids</taxon>
        <taxon>Malpighiales</taxon>
        <taxon>Erythroxylaceae</taxon>
        <taxon>Erythroxylum</taxon>
    </lineage>
</organism>
<dbReference type="EMBL" id="JAIWQS010000266">
    <property type="protein sequence ID" value="KAJ8746841.1"/>
    <property type="molecule type" value="Genomic_DNA"/>
</dbReference>
<reference evidence="2 3" key="1">
    <citation type="submission" date="2021-09" db="EMBL/GenBank/DDBJ databases">
        <title>Genomic insights and catalytic innovation underlie evolution of tropane alkaloids biosynthesis.</title>
        <authorList>
            <person name="Wang Y.-J."/>
            <person name="Tian T."/>
            <person name="Huang J.-P."/>
            <person name="Huang S.-X."/>
        </authorList>
    </citation>
    <scope>NUCLEOTIDE SEQUENCE [LARGE SCALE GENOMIC DNA]</scope>
    <source>
        <strain evidence="2">KIB-2018</strain>
        <tissue evidence="2">Leaf</tissue>
    </source>
</reference>
<evidence type="ECO:0000313" key="3">
    <source>
        <dbReference type="Proteomes" id="UP001159364"/>
    </source>
</evidence>
<dbReference type="InterPro" id="IPR043502">
    <property type="entry name" value="DNA/RNA_pol_sf"/>
</dbReference>
<keyword evidence="3" id="KW-1185">Reference proteome</keyword>
<dbReference type="Proteomes" id="UP001159364">
    <property type="component" value="Unassembled WGS sequence"/>
</dbReference>
<dbReference type="CDD" id="cd09272">
    <property type="entry name" value="RNase_HI_RT_Ty1"/>
    <property type="match status" value="1"/>
</dbReference>
<sequence>MKPPLGFVKEFGEGEVCKLRKALYGLKQSPRAWFGRFTLAMQRYGYVQNDMIITRSDVEEIHQLRRNLFREFEMKDLGGLKYFLGIEVLRSRTGIFISQRKYVLDLLAETWMLDCKPIETPIQVNHKLKIEESGEPAEKKRYQRLVGKLIYLSHTRPDIAYAVGVVSQFMHQPQREHMEAVIRILRYLKGTSGLGIMFGRHGHLDIKAYTDVDWAGNPNDRRSTSGYLTLVGECEIDLAPSTPSPLKCDNRAAISISENPVQHDRTKHVEVDRHFIKEKWKMGLSRFRL</sequence>
<comment type="caution">
    <text evidence="2">The sequence shown here is derived from an EMBL/GenBank/DDBJ whole genome shotgun (WGS) entry which is preliminary data.</text>
</comment>
<dbReference type="PANTHER" id="PTHR11439:SF467">
    <property type="entry name" value="INTEGRASE CATALYTIC DOMAIN-CONTAINING PROTEIN"/>
    <property type="match status" value="1"/>
</dbReference>
<protein>
    <recommendedName>
        <fullName evidence="1">Reverse transcriptase Ty1/copia-type domain-containing protein</fullName>
    </recommendedName>
</protein>
<name>A0AAV8S3S2_9ROSI</name>
<dbReference type="SUPFAM" id="SSF56672">
    <property type="entry name" value="DNA/RNA polymerases"/>
    <property type="match status" value="1"/>
</dbReference>
<dbReference type="Pfam" id="PF07727">
    <property type="entry name" value="RVT_2"/>
    <property type="match status" value="1"/>
</dbReference>
<evidence type="ECO:0000259" key="1">
    <source>
        <dbReference type="Pfam" id="PF07727"/>
    </source>
</evidence>
<proteinExistence type="predicted"/>
<gene>
    <name evidence="2" type="ORF">K2173_003847</name>
</gene>
<evidence type="ECO:0000313" key="2">
    <source>
        <dbReference type="EMBL" id="KAJ8746841.1"/>
    </source>
</evidence>